<protein>
    <submittedName>
        <fullName evidence="2">Uncharacterized protein</fullName>
    </submittedName>
</protein>
<accession>A0A6A6TGG2</accession>
<dbReference type="AlphaFoldDB" id="A0A6A6TGG2"/>
<name>A0A6A6TGG2_9PLEO</name>
<dbReference type="Proteomes" id="UP000799324">
    <property type="component" value="Unassembled WGS sequence"/>
</dbReference>
<evidence type="ECO:0000313" key="2">
    <source>
        <dbReference type="EMBL" id="KAF2658421.1"/>
    </source>
</evidence>
<evidence type="ECO:0000256" key="1">
    <source>
        <dbReference type="SAM" id="MobiDB-lite"/>
    </source>
</evidence>
<keyword evidence="3" id="KW-1185">Reference proteome</keyword>
<feature type="compositionally biased region" description="Basic and acidic residues" evidence="1">
    <location>
        <begin position="71"/>
        <end position="82"/>
    </location>
</feature>
<gene>
    <name evidence="2" type="ORF">K491DRAFT_690161</name>
</gene>
<feature type="region of interest" description="Disordered" evidence="1">
    <location>
        <begin position="1"/>
        <end position="95"/>
    </location>
</feature>
<proteinExistence type="predicted"/>
<evidence type="ECO:0000313" key="3">
    <source>
        <dbReference type="Proteomes" id="UP000799324"/>
    </source>
</evidence>
<sequence>MGRAALAARERSLGHRPSRIRNTAVQASHPETRLRPLLPDDMLQVPGGSQGPIYRKPEQGRKGHNISGRTFAERSDRVKYSERTSSPEPDLSDPRYRKSLRADFDMIQGDDQWSEALTTPKQEPIVRVHNIPKAPNHQSSLQLEDISSTKPDYFTHMHQDHDPIPEPPQGIYTHPFGHPTTSTLAIAEAERSTAWPQTRPYNPLRIVNRDSNLSALSTPACAPPTNKHNFDNFSMTSLVSQNAPSHVGFCPKRINEAFRVDPADVELQPLTKVDSVVEPYRGDDPIRRAWSQSKRAAKMGENLVRRGVADLLGPVWRWGNEAI</sequence>
<reference evidence="2" key="1">
    <citation type="journal article" date="2020" name="Stud. Mycol.">
        <title>101 Dothideomycetes genomes: a test case for predicting lifestyles and emergence of pathogens.</title>
        <authorList>
            <person name="Haridas S."/>
            <person name="Albert R."/>
            <person name="Binder M."/>
            <person name="Bloem J."/>
            <person name="Labutti K."/>
            <person name="Salamov A."/>
            <person name="Andreopoulos B."/>
            <person name="Baker S."/>
            <person name="Barry K."/>
            <person name="Bills G."/>
            <person name="Bluhm B."/>
            <person name="Cannon C."/>
            <person name="Castanera R."/>
            <person name="Culley D."/>
            <person name="Daum C."/>
            <person name="Ezra D."/>
            <person name="Gonzalez J."/>
            <person name="Henrissat B."/>
            <person name="Kuo A."/>
            <person name="Liang C."/>
            <person name="Lipzen A."/>
            <person name="Lutzoni F."/>
            <person name="Magnuson J."/>
            <person name="Mondo S."/>
            <person name="Nolan M."/>
            <person name="Ohm R."/>
            <person name="Pangilinan J."/>
            <person name="Park H.-J."/>
            <person name="Ramirez L."/>
            <person name="Alfaro M."/>
            <person name="Sun H."/>
            <person name="Tritt A."/>
            <person name="Yoshinaga Y."/>
            <person name="Zwiers L.-H."/>
            <person name="Turgeon B."/>
            <person name="Goodwin S."/>
            <person name="Spatafora J."/>
            <person name="Crous P."/>
            <person name="Grigoriev I."/>
        </authorList>
    </citation>
    <scope>NUCLEOTIDE SEQUENCE</scope>
    <source>
        <strain evidence="2">CBS 122681</strain>
    </source>
</reference>
<dbReference type="EMBL" id="MU004315">
    <property type="protein sequence ID" value="KAF2658421.1"/>
    <property type="molecule type" value="Genomic_DNA"/>
</dbReference>
<organism evidence="2 3">
    <name type="scientific">Lophiostoma macrostomum CBS 122681</name>
    <dbReference type="NCBI Taxonomy" id="1314788"/>
    <lineage>
        <taxon>Eukaryota</taxon>
        <taxon>Fungi</taxon>
        <taxon>Dikarya</taxon>
        <taxon>Ascomycota</taxon>
        <taxon>Pezizomycotina</taxon>
        <taxon>Dothideomycetes</taxon>
        <taxon>Pleosporomycetidae</taxon>
        <taxon>Pleosporales</taxon>
        <taxon>Lophiostomataceae</taxon>
        <taxon>Lophiostoma</taxon>
    </lineage>
</organism>